<gene>
    <name evidence="1" type="ORF">S06H3_66366</name>
</gene>
<protein>
    <submittedName>
        <fullName evidence="1">Uncharacterized protein</fullName>
    </submittedName>
</protein>
<feature type="non-terminal residue" evidence="1">
    <location>
        <position position="1"/>
    </location>
</feature>
<sequence>AEAVFNEQINYQGILTGTDDVAVDGSYNLKFGLCITSDCTDGSDPIWTETRCFSPDDGSTTPG</sequence>
<evidence type="ECO:0000313" key="1">
    <source>
        <dbReference type="EMBL" id="GAI66507.1"/>
    </source>
</evidence>
<dbReference type="AlphaFoldDB" id="X1QDG0"/>
<name>X1QDG0_9ZZZZ</name>
<dbReference type="EMBL" id="BARV01045178">
    <property type="protein sequence ID" value="GAI66507.1"/>
    <property type="molecule type" value="Genomic_DNA"/>
</dbReference>
<reference evidence="1" key="1">
    <citation type="journal article" date="2014" name="Front. Microbiol.">
        <title>High frequency of phylogenetically diverse reductive dehalogenase-homologous genes in deep subseafloor sedimentary metagenomes.</title>
        <authorList>
            <person name="Kawai M."/>
            <person name="Futagami T."/>
            <person name="Toyoda A."/>
            <person name="Takaki Y."/>
            <person name="Nishi S."/>
            <person name="Hori S."/>
            <person name="Arai W."/>
            <person name="Tsubouchi T."/>
            <person name="Morono Y."/>
            <person name="Uchiyama I."/>
            <person name="Ito T."/>
            <person name="Fujiyama A."/>
            <person name="Inagaki F."/>
            <person name="Takami H."/>
        </authorList>
    </citation>
    <scope>NUCLEOTIDE SEQUENCE</scope>
    <source>
        <strain evidence="1">Expedition CK06-06</strain>
    </source>
</reference>
<organism evidence="1">
    <name type="scientific">marine sediment metagenome</name>
    <dbReference type="NCBI Taxonomy" id="412755"/>
    <lineage>
        <taxon>unclassified sequences</taxon>
        <taxon>metagenomes</taxon>
        <taxon>ecological metagenomes</taxon>
    </lineage>
</organism>
<accession>X1QDG0</accession>
<comment type="caution">
    <text evidence="1">The sequence shown here is derived from an EMBL/GenBank/DDBJ whole genome shotgun (WGS) entry which is preliminary data.</text>
</comment>
<feature type="non-terminal residue" evidence="1">
    <location>
        <position position="63"/>
    </location>
</feature>
<proteinExistence type="predicted"/>